<dbReference type="PANTHER" id="PTHR30111">
    <property type="entry name" value="33 KDA CHAPERONIN"/>
    <property type="match status" value="1"/>
</dbReference>
<evidence type="ECO:0000256" key="4">
    <source>
        <dbReference type="ARBA" id="ARBA00023186"/>
    </source>
</evidence>
<dbReference type="EMBL" id="JACHHO010000001">
    <property type="protein sequence ID" value="MBB5204069.1"/>
    <property type="molecule type" value="Genomic_DNA"/>
</dbReference>
<dbReference type="GO" id="GO:0005737">
    <property type="term" value="C:cytoplasm"/>
    <property type="evidence" value="ECO:0007669"/>
    <property type="project" value="InterPro"/>
</dbReference>
<evidence type="ECO:0000256" key="3">
    <source>
        <dbReference type="ARBA" id="ARBA00023157"/>
    </source>
</evidence>
<dbReference type="PANTHER" id="PTHR30111:SF1">
    <property type="entry name" value="33 KDA CHAPERONIN"/>
    <property type="match status" value="1"/>
</dbReference>
<dbReference type="InterPro" id="IPR016154">
    <property type="entry name" value="Heat_shock_Hsp33_C"/>
</dbReference>
<name>A0A840S6G8_9BURK</name>
<dbReference type="Gene3D" id="3.90.1280.10">
    <property type="entry name" value="HSP33 redox switch-like"/>
    <property type="match status" value="1"/>
</dbReference>
<accession>A0A840S6G8</accession>
<keyword evidence="5" id="KW-0676">Redox-active center</keyword>
<dbReference type="RefSeq" id="WP_138856936.1">
    <property type="nucleotide sequence ID" value="NZ_CP040709.1"/>
</dbReference>
<keyword evidence="3" id="KW-1015">Disulfide bond</keyword>
<dbReference type="GO" id="GO:0044183">
    <property type="term" value="F:protein folding chaperone"/>
    <property type="evidence" value="ECO:0007669"/>
    <property type="project" value="TreeGrafter"/>
</dbReference>
<dbReference type="SUPFAM" id="SSF118352">
    <property type="entry name" value="HSP33 redox switch-like"/>
    <property type="match status" value="1"/>
</dbReference>
<dbReference type="InterPro" id="IPR016153">
    <property type="entry name" value="Heat_shock_Hsp33_N"/>
</dbReference>
<sequence length="322" mass="34747">MSEFRKFLFEGLPVRGVVVRLTDSWQELQGRREQPLPAAVTALLGEMSACALLLQGNLKFQGALILQMAGDGPVKLAVAEARTDLSYRATANVTGAVPQLGAQGFNLADLLNVHGGGRCAITLDPDDRPQGVQPYQGVVPLNDEQAGRFGRLAEAVEQYMKLSEQLDTKIMLAADGHSAAGLLIQRMPLAGEGNLEGGGLDAERAAELADAFPRLALKVGTLTREELLQLPMDDLLHRLFWEEPLRHFEPAAPRFACTCSRERVGRMLVGLGREEVESILTERAEVEIACNFCGAPYRFDAVDCAQLFQAEGSVAASPGGVH</sequence>
<reference evidence="6 7" key="1">
    <citation type="submission" date="2020-08" db="EMBL/GenBank/DDBJ databases">
        <title>Genomic Encyclopedia of Type Strains, Phase IV (KMG-IV): sequencing the most valuable type-strain genomes for metagenomic binning, comparative biology and taxonomic classification.</title>
        <authorList>
            <person name="Goeker M."/>
        </authorList>
    </citation>
    <scope>NUCLEOTIDE SEQUENCE [LARGE SCALE GENOMIC DNA]</scope>
    <source>
        <strain evidence="6 7">DSM 23958</strain>
    </source>
</reference>
<dbReference type="Gene3D" id="3.55.30.10">
    <property type="entry name" value="Hsp33 domain"/>
    <property type="match status" value="1"/>
</dbReference>
<evidence type="ECO:0000313" key="6">
    <source>
        <dbReference type="EMBL" id="MBB5204069.1"/>
    </source>
</evidence>
<evidence type="ECO:0000256" key="2">
    <source>
        <dbReference type="ARBA" id="ARBA00022833"/>
    </source>
</evidence>
<keyword evidence="7" id="KW-1185">Reference proteome</keyword>
<dbReference type="Gene3D" id="1.10.287.480">
    <property type="entry name" value="helix hairpin bin"/>
    <property type="match status" value="1"/>
</dbReference>
<gene>
    <name evidence="6" type="ORF">HNQ51_001362</name>
</gene>
<dbReference type="PIRSF" id="PIRSF005261">
    <property type="entry name" value="Heat_shock_Hsp33"/>
    <property type="match status" value="1"/>
</dbReference>
<dbReference type="GO" id="GO:0042026">
    <property type="term" value="P:protein refolding"/>
    <property type="evidence" value="ECO:0007669"/>
    <property type="project" value="TreeGrafter"/>
</dbReference>
<dbReference type="GO" id="GO:0051082">
    <property type="term" value="F:unfolded protein binding"/>
    <property type="evidence" value="ECO:0007669"/>
    <property type="project" value="InterPro"/>
</dbReference>
<keyword evidence="4" id="KW-0143">Chaperone</keyword>
<keyword evidence="1" id="KW-0963">Cytoplasm</keyword>
<dbReference type="Proteomes" id="UP000554837">
    <property type="component" value="Unassembled WGS sequence"/>
</dbReference>
<evidence type="ECO:0000256" key="1">
    <source>
        <dbReference type="ARBA" id="ARBA00022490"/>
    </source>
</evidence>
<keyword evidence="2" id="KW-0862">Zinc</keyword>
<dbReference type="SUPFAM" id="SSF64397">
    <property type="entry name" value="Hsp33 domain"/>
    <property type="match status" value="1"/>
</dbReference>
<dbReference type="CDD" id="cd00498">
    <property type="entry name" value="Hsp33"/>
    <property type="match status" value="1"/>
</dbReference>
<evidence type="ECO:0000256" key="5">
    <source>
        <dbReference type="ARBA" id="ARBA00023284"/>
    </source>
</evidence>
<dbReference type="OrthoDB" id="9793753at2"/>
<evidence type="ECO:0000313" key="7">
    <source>
        <dbReference type="Proteomes" id="UP000554837"/>
    </source>
</evidence>
<dbReference type="AlphaFoldDB" id="A0A840S6G8"/>
<comment type="caution">
    <text evidence="6">The sequence shown here is derived from an EMBL/GenBank/DDBJ whole genome shotgun (WGS) entry which is preliminary data.</text>
</comment>
<dbReference type="InterPro" id="IPR023212">
    <property type="entry name" value="Hsp33_helix_hairpin_bin_dom_sf"/>
</dbReference>
<organism evidence="6 7">
    <name type="scientific">Inhella inkyongensis</name>
    <dbReference type="NCBI Taxonomy" id="392593"/>
    <lineage>
        <taxon>Bacteria</taxon>
        <taxon>Pseudomonadati</taxon>
        <taxon>Pseudomonadota</taxon>
        <taxon>Betaproteobacteria</taxon>
        <taxon>Burkholderiales</taxon>
        <taxon>Sphaerotilaceae</taxon>
        <taxon>Inhella</taxon>
    </lineage>
</organism>
<dbReference type="Pfam" id="PF01430">
    <property type="entry name" value="HSP33"/>
    <property type="match status" value="1"/>
</dbReference>
<protein>
    <submittedName>
        <fullName evidence="6">Molecular chaperone Hsp33</fullName>
    </submittedName>
</protein>
<dbReference type="InterPro" id="IPR000397">
    <property type="entry name" value="Heat_shock_Hsp33"/>
</dbReference>
<proteinExistence type="predicted"/>